<protein>
    <recommendedName>
        <fullName evidence="4">Helicase ATP-binding domain-containing protein</fullName>
    </recommendedName>
</protein>
<dbReference type="Proteomes" id="UP000708208">
    <property type="component" value="Unassembled WGS sequence"/>
</dbReference>
<keyword evidence="1" id="KW-0378">Hydrolase</keyword>
<reference evidence="2" key="1">
    <citation type="submission" date="2021-06" db="EMBL/GenBank/DDBJ databases">
        <authorList>
            <person name="Hodson N. C."/>
            <person name="Mongue J. A."/>
            <person name="Jaron S. K."/>
        </authorList>
    </citation>
    <scope>NUCLEOTIDE SEQUENCE</scope>
</reference>
<dbReference type="AlphaFoldDB" id="A0A8J2K8K3"/>
<dbReference type="GO" id="GO:0004386">
    <property type="term" value="F:helicase activity"/>
    <property type="evidence" value="ECO:0007669"/>
    <property type="project" value="TreeGrafter"/>
</dbReference>
<dbReference type="InterPro" id="IPR002464">
    <property type="entry name" value="DNA/RNA_helicase_DEAH_CS"/>
</dbReference>
<organism evidence="2 3">
    <name type="scientific">Allacma fusca</name>
    <dbReference type="NCBI Taxonomy" id="39272"/>
    <lineage>
        <taxon>Eukaryota</taxon>
        <taxon>Metazoa</taxon>
        <taxon>Ecdysozoa</taxon>
        <taxon>Arthropoda</taxon>
        <taxon>Hexapoda</taxon>
        <taxon>Collembola</taxon>
        <taxon>Symphypleona</taxon>
        <taxon>Sminthuridae</taxon>
        <taxon>Allacma</taxon>
    </lineage>
</organism>
<gene>
    <name evidence="2" type="ORF">AFUS01_LOCUS19044</name>
</gene>
<name>A0A8J2K8K3_9HEXA</name>
<proteinExistence type="predicted"/>
<comment type="caution">
    <text evidence="2">The sequence shown here is derived from an EMBL/GenBank/DDBJ whole genome shotgun (WGS) entry which is preliminary data.</text>
</comment>
<dbReference type="GO" id="GO:0003723">
    <property type="term" value="F:RNA binding"/>
    <property type="evidence" value="ECO:0007669"/>
    <property type="project" value="TreeGrafter"/>
</dbReference>
<dbReference type="PROSITE" id="PS00690">
    <property type="entry name" value="DEAH_ATP_HELICASE"/>
    <property type="match status" value="1"/>
</dbReference>
<evidence type="ECO:0000313" key="3">
    <source>
        <dbReference type="Proteomes" id="UP000708208"/>
    </source>
</evidence>
<dbReference type="PANTHER" id="PTHR18934">
    <property type="entry name" value="ATP-DEPENDENT RNA HELICASE"/>
    <property type="match status" value="1"/>
</dbReference>
<sequence>MDREMGTSGLQKDIGYRLTAVHSCKDQIISNVNAHQVTIIEGFTRRAVARLLSKDSLLVYMTTGVLLQMMIHNKSLQEWSHIIIDEVHERDLDTDLLMLVLATS</sequence>
<evidence type="ECO:0000256" key="1">
    <source>
        <dbReference type="ARBA" id="ARBA00022801"/>
    </source>
</evidence>
<dbReference type="EMBL" id="CAJVCH010193551">
    <property type="protein sequence ID" value="CAG7730396.1"/>
    <property type="molecule type" value="Genomic_DNA"/>
</dbReference>
<accession>A0A8J2K8K3</accession>
<dbReference type="GO" id="GO:0016787">
    <property type="term" value="F:hydrolase activity"/>
    <property type="evidence" value="ECO:0007669"/>
    <property type="project" value="UniProtKB-KW"/>
</dbReference>
<dbReference type="OrthoDB" id="5600252at2759"/>
<evidence type="ECO:0000313" key="2">
    <source>
        <dbReference type="EMBL" id="CAG7730396.1"/>
    </source>
</evidence>
<evidence type="ECO:0008006" key="4">
    <source>
        <dbReference type="Google" id="ProtNLM"/>
    </source>
</evidence>
<keyword evidence="3" id="KW-1185">Reference proteome</keyword>
<dbReference type="PANTHER" id="PTHR18934:SF113">
    <property type="entry name" value="ATP-DEPENDENT RNA HELICASE TDRD9"/>
    <property type="match status" value="1"/>
</dbReference>